<dbReference type="GO" id="GO:0003729">
    <property type="term" value="F:mRNA binding"/>
    <property type="evidence" value="ECO:0007669"/>
    <property type="project" value="TreeGrafter"/>
</dbReference>
<dbReference type="InterPro" id="IPR051945">
    <property type="entry name" value="RRM_MRD1_RNA_proc_ribogen"/>
</dbReference>
<proteinExistence type="predicted"/>
<dbReference type="AlphaFoldDB" id="A0AAV9IK08"/>
<dbReference type="Pfam" id="PF00076">
    <property type="entry name" value="RRM_1"/>
    <property type="match status" value="3"/>
</dbReference>
<evidence type="ECO:0000256" key="5">
    <source>
        <dbReference type="SAM" id="MobiDB-lite"/>
    </source>
</evidence>
<gene>
    <name evidence="7" type="ORF">GAYE_SCF42G5601</name>
</gene>
<feature type="region of interest" description="Disordered" evidence="5">
    <location>
        <begin position="326"/>
        <end position="349"/>
    </location>
</feature>
<dbReference type="Gene3D" id="3.30.70.330">
    <property type="match status" value="4"/>
</dbReference>
<dbReference type="InterPro" id="IPR012677">
    <property type="entry name" value="Nucleotide-bd_a/b_plait_sf"/>
</dbReference>
<evidence type="ECO:0000256" key="4">
    <source>
        <dbReference type="PROSITE-ProRule" id="PRU00176"/>
    </source>
</evidence>
<sequence>MNGEKLSQEETFARLVDKSCLFIHNLDSWTKEEELTLYFQSFGPIKRCLVVNDAVTGQCRGYGFVKFQQAQDAEKVLELGQKLVFCGRRISVDYALRKSKTEKSADPRDEETPWVAPKSSKLLKGTNVQQLLSQSTSEKKSYQDIMKRTILIKSVEPQVPWLQSLYKLLYALQGFHMCIGPIRGILHCIFTSWEAAKQHISYLQQSCQQWQTDVDVAFAHVPNTKRCKVVVRNLPFSTSEEELMTRFANSGIVKTVKLAKNPQRPKSCLGYGFVEYFLPNDAAKAIEKLNGIEWNGRTIAVDYAISKDKYLEQKNSANTEEQVVASKVESSVPNKKETNKNNPNTNPDERTVLIRNLPLEVDASRIESCFQQFGIVEKCWIENHLQNSHGMLAYVRFTSRHSLIMCLKKANESSEHWEDPVLLEKWKNSVLAKEVGGGGIRLDGRRLMVSPVLQVTSQQKKENEQRKNEEKRNLHLLREGFIDPKSKLAKLCSETELAKRMALYEWKKQKVERNPNIIISSTRLCIRQLPRTMTEKELRKLIQTVAKEEMAKNLISSNKKKVLKNAFILRDSKRKKDGSFRSTCRGFVELLDPFIAQKCAQRLNADSEILGTFHKEWKGHRLIVEFALQDKRKLHLLQKKREARQSRRNKK</sequence>
<keyword evidence="8" id="KW-1185">Reference proteome</keyword>
<evidence type="ECO:0000256" key="3">
    <source>
        <dbReference type="ARBA" id="ARBA00023242"/>
    </source>
</evidence>
<keyword evidence="2 4" id="KW-0694">RNA-binding</keyword>
<keyword evidence="3" id="KW-0539">Nucleus</keyword>
<protein>
    <recommendedName>
        <fullName evidence="6">RRM domain-containing protein</fullName>
    </recommendedName>
</protein>
<dbReference type="SUPFAM" id="SSF54928">
    <property type="entry name" value="RNA-binding domain, RBD"/>
    <property type="match status" value="3"/>
</dbReference>
<evidence type="ECO:0000256" key="1">
    <source>
        <dbReference type="ARBA" id="ARBA00004123"/>
    </source>
</evidence>
<evidence type="ECO:0000256" key="2">
    <source>
        <dbReference type="ARBA" id="ARBA00022884"/>
    </source>
</evidence>
<evidence type="ECO:0000259" key="6">
    <source>
        <dbReference type="PROSITE" id="PS50102"/>
    </source>
</evidence>
<feature type="domain" description="RRM" evidence="6">
    <location>
        <begin position="227"/>
        <end position="306"/>
    </location>
</feature>
<dbReference type="Proteomes" id="UP001300502">
    <property type="component" value="Unassembled WGS sequence"/>
</dbReference>
<accession>A0AAV9IK08</accession>
<feature type="domain" description="RRM" evidence="6">
    <location>
        <begin position="350"/>
        <end position="454"/>
    </location>
</feature>
<name>A0AAV9IK08_9RHOD</name>
<organism evidence="7 8">
    <name type="scientific">Galdieria yellowstonensis</name>
    <dbReference type="NCBI Taxonomy" id="3028027"/>
    <lineage>
        <taxon>Eukaryota</taxon>
        <taxon>Rhodophyta</taxon>
        <taxon>Bangiophyceae</taxon>
        <taxon>Galdieriales</taxon>
        <taxon>Galdieriaceae</taxon>
        <taxon>Galdieria</taxon>
    </lineage>
</organism>
<dbReference type="EMBL" id="JANCYU010000054">
    <property type="protein sequence ID" value="KAK4527676.1"/>
    <property type="molecule type" value="Genomic_DNA"/>
</dbReference>
<dbReference type="PANTHER" id="PTHR48039:SF1">
    <property type="entry name" value="RNA BINDING MOTIF PROTEIN 14 ISOFORM X1"/>
    <property type="match status" value="1"/>
</dbReference>
<feature type="domain" description="RRM" evidence="6">
    <location>
        <begin position="19"/>
        <end position="97"/>
    </location>
</feature>
<reference evidence="7 8" key="1">
    <citation type="submission" date="2022-07" db="EMBL/GenBank/DDBJ databases">
        <title>Genome-wide signatures of adaptation to extreme environments.</title>
        <authorList>
            <person name="Cho C.H."/>
            <person name="Yoon H.S."/>
        </authorList>
    </citation>
    <scope>NUCLEOTIDE SEQUENCE [LARGE SCALE GENOMIC DNA]</scope>
    <source>
        <strain evidence="7 8">108.79 E11</strain>
    </source>
</reference>
<comment type="subcellular location">
    <subcellularLocation>
        <location evidence="1">Nucleus</location>
    </subcellularLocation>
</comment>
<evidence type="ECO:0000313" key="7">
    <source>
        <dbReference type="EMBL" id="KAK4527676.1"/>
    </source>
</evidence>
<dbReference type="PROSITE" id="PS50102">
    <property type="entry name" value="RRM"/>
    <property type="match status" value="3"/>
</dbReference>
<evidence type="ECO:0000313" key="8">
    <source>
        <dbReference type="Proteomes" id="UP001300502"/>
    </source>
</evidence>
<comment type="caution">
    <text evidence="7">The sequence shown here is derived from an EMBL/GenBank/DDBJ whole genome shotgun (WGS) entry which is preliminary data.</text>
</comment>
<dbReference type="PANTHER" id="PTHR48039">
    <property type="entry name" value="RNA-BINDING MOTIF PROTEIN 14B"/>
    <property type="match status" value="1"/>
</dbReference>
<dbReference type="InterPro" id="IPR035979">
    <property type="entry name" value="RBD_domain_sf"/>
</dbReference>
<dbReference type="GO" id="GO:0005730">
    <property type="term" value="C:nucleolus"/>
    <property type="evidence" value="ECO:0007669"/>
    <property type="project" value="TreeGrafter"/>
</dbReference>
<dbReference type="SMART" id="SM00360">
    <property type="entry name" value="RRM"/>
    <property type="match status" value="4"/>
</dbReference>
<dbReference type="InterPro" id="IPR000504">
    <property type="entry name" value="RRM_dom"/>
</dbReference>